<gene>
    <name evidence="2" type="ORF">MPRF_00840</name>
</gene>
<feature type="domain" description="Mce/MlaD" evidence="1">
    <location>
        <begin position="56"/>
        <end position="122"/>
    </location>
</feature>
<organism evidence="2 3">
    <name type="scientific">Mycolicibacterium parafortuitum</name>
    <name type="common">Mycobacterium parafortuitum</name>
    <dbReference type="NCBI Taxonomy" id="39692"/>
    <lineage>
        <taxon>Bacteria</taxon>
        <taxon>Bacillati</taxon>
        <taxon>Actinomycetota</taxon>
        <taxon>Actinomycetes</taxon>
        <taxon>Mycobacteriales</taxon>
        <taxon>Mycobacteriaceae</taxon>
        <taxon>Mycolicibacterium</taxon>
    </lineage>
</organism>
<dbReference type="Proteomes" id="UP000466554">
    <property type="component" value="Chromosome"/>
</dbReference>
<accession>A0A7I7TXA1</accession>
<name>A0A7I7TXA1_MYCPF</name>
<dbReference type="EMBL" id="AP022598">
    <property type="protein sequence ID" value="BBY73185.1"/>
    <property type="molecule type" value="Genomic_DNA"/>
</dbReference>
<evidence type="ECO:0000313" key="3">
    <source>
        <dbReference type="Proteomes" id="UP000466554"/>
    </source>
</evidence>
<dbReference type="Pfam" id="PF02470">
    <property type="entry name" value="MlaD"/>
    <property type="match status" value="1"/>
</dbReference>
<proteinExistence type="predicted"/>
<protein>
    <recommendedName>
        <fullName evidence="1">Mce/MlaD domain-containing protein</fullName>
    </recommendedName>
</protein>
<dbReference type="InterPro" id="IPR003399">
    <property type="entry name" value="Mce/MlaD"/>
</dbReference>
<evidence type="ECO:0000313" key="2">
    <source>
        <dbReference type="EMBL" id="BBY73185.1"/>
    </source>
</evidence>
<dbReference type="AlphaFoldDB" id="A0A7I7TXA1"/>
<reference evidence="2 3" key="1">
    <citation type="journal article" date="2019" name="Emerg. Microbes Infect.">
        <title>Comprehensive subspecies identification of 175 nontuberculous mycobacteria species based on 7547 genomic profiles.</title>
        <authorList>
            <person name="Matsumoto Y."/>
            <person name="Kinjo T."/>
            <person name="Motooka D."/>
            <person name="Nabeya D."/>
            <person name="Jung N."/>
            <person name="Uechi K."/>
            <person name="Horii T."/>
            <person name="Iida T."/>
            <person name="Fujita J."/>
            <person name="Nakamura S."/>
        </authorList>
    </citation>
    <scope>NUCLEOTIDE SEQUENCE [LARGE SCALE GENOMIC DNA]</scope>
    <source>
        <strain evidence="2 3">JCM 6367</strain>
    </source>
</reference>
<sequence>MLLRMTAEAEARRLRLIGAVLLTSCALVVAFFIVNPFRGRPADLMSVALTVPYLGQGVSDGTPMMLHGVEVGTITSVTSLAGGQVRINADLQAQPTQGLTDAFEIDFRTANYFGVTGINITPVGGGNALRDGANITTTPTGNYTLQTLLYRLGEITGGVVTPQLIQVIDRATRYTDGLTPLVETMVVVAEAFTDVQTVSTEQLLRHAAGVSVAVPGLVKGISDAGWAVNERPGFAIAHVTARESLLGHDQIPVLGEPLSAEYWETRARPTFEVLAGEFFGAVGNLVSSHSTDLEPAVNIVKTLTDTVPGLLAPEDIGASLTELRSRFEKMYAGSPEQRALQVHIVLDNLPGVAAPINAMGGVS</sequence>
<evidence type="ECO:0000259" key="1">
    <source>
        <dbReference type="Pfam" id="PF02470"/>
    </source>
</evidence>